<evidence type="ECO:0000256" key="1">
    <source>
        <dbReference type="PROSITE-ProRule" id="PRU00169"/>
    </source>
</evidence>
<dbReference type="SUPFAM" id="SSF52172">
    <property type="entry name" value="CheY-like"/>
    <property type="match status" value="1"/>
</dbReference>
<feature type="modified residue" description="4-aspartylphosphate" evidence="1">
    <location>
        <position position="75"/>
    </location>
</feature>
<dbReference type="Pfam" id="PF00072">
    <property type="entry name" value="Response_reg"/>
    <property type="match status" value="1"/>
</dbReference>
<dbReference type="STRING" id="3476.A0A2P5BRG8"/>
<feature type="domain" description="Response regulatory" evidence="2">
    <location>
        <begin position="25"/>
        <end position="140"/>
    </location>
</feature>
<dbReference type="PANTHER" id="PTHR43228:SF12">
    <property type="entry name" value="TWO-COMPONENT RESPONSE REGULATOR 24"/>
    <property type="match status" value="1"/>
</dbReference>
<keyword evidence="1" id="KW-0597">Phosphoprotein</keyword>
<protein>
    <submittedName>
        <fullName evidence="3">Two-component response regulator</fullName>
    </submittedName>
</protein>
<evidence type="ECO:0000313" key="3">
    <source>
        <dbReference type="EMBL" id="PON51409.1"/>
    </source>
</evidence>
<dbReference type="PANTHER" id="PTHR43228">
    <property type="entry name" value="TWO-COMPONENT RESPONSE REGULATOR"/>
    <property type="match status" value="1"/>
</dbReference>
<dbReference type="SMART" id="SM00448">
    <property type="entry name" value="REC"/>
    <property type="match status" value="1"/>
</dbReference>
<keyword evidence="4" id="KW-1185">Reference proteome</keyword>
<reference evidence="4" key="1">
    <citation type="submission" date="2016-06" db="EMBL/GenBank/DDBJ databases">
        <title>Parallel loss of symbiosis genes in relatives of nitrogen-fixing non-legume Parasponia.</title>
        <authorList>
            <person name="Van Velzen R."/>
            <person name="Holmer R."/>
            <person name="Bu F."/>
            <person name="Rutten L."/>
            <person name="Van Zeijl A."/>
            <person name="Liu W."/>
            <person name="Santuari L."/>
            <person name="Cao Q."/>
            <person name="Sharma T."/>
            <person name="Shen D."/>
            <person name="Roswanjaya Y."/>
            <person name="Wardhani T."/>
            <person name="Kalhor M.S."/>
            <person name="Jansen J."/>
            <person name="Van den Hoogen J."/>
            <person name="Gungor B."/>
            <person name="Hartog M."/>
            <person name="Hontelez J."/>
            <person name="Verver J."/>
            <person name="Yang W.-C."/>
            <person name="Schijlen E."/>
            <person name="Repin R."/>
            <person name="Schilthuizen M."/>
            <person name="Schranz E."/>
            <person name="Heidstra R."/>
            <person name="Miyata K."/>
            <person name="Fedorova E."/>
            <person name="Kohlen W."/>
            <person name="Bisseling T."/>
            <person name="Smit S."/>
            <person name="Geurts R."/>
        </authorList>
    </citation>
    <scope>NUCLEOTIDE SEQUENCE [LARGE SCALE GENOMIC DNA]</scope>
    <source>
        <strain evidence="4">cv. WU1-14</strain>
    </source>
</reference>
<dbReference type="CDD" id="cd17546">
    <property type="entry name" value="REC_hyHK_CKI1_RcsC-like"/>
    <property type="match status" value="1"/>
</dbReference>
<dbReference type="Gene3D" id="3.40.50.2300">
    <property type="match status" value="1"/>
</dbReference>
<gene>
    <name evidence="3" type="primary">PanRR24</name>
    <name evidence="3" type="ORF">PanWU01x14_216530</name>
</gene>
<dbReference type="OrthoDB" id="21225at2759"/>
<accession>A0A2P5BRG8</accession>
<sequence length="143" mass="15968">MGDHELVNGGVVRPSQNPETNKMITALVVDDNMINQTLHRRLLQNMGIENQAVGNGREAIDVHYSGKVFDLILMDLDMPVMNGIEATRKLREMGIRSTIAGVSSHSSDENIQEFVEAGLDDYHQKPLTFTKLVSILRKINHDS</sequence>
<dbReference type="PROSITE" id="PS50110">
    <property type="entry name" value="RESPONSE_REGULATORY"/>
    <property type="match status" value="1"/>
</dbReference>
<comment type="caution">
    <text evidence="3">The sequence shown here is derived from an EMBL/GenBank/DDBJ whole genome shotgun (WGS) entry which is preliminary data.</text>
</comment>
<organism evidence="3 4">
    <name type="scientific">Parasponia andersonii</name>
    <name type="common">Sponia andersonii</name>
    <dbReference type="NCBI Taxonomy" id="3476"/>
    <lineage>
        <taxon>Eukaryota</taxon>
        <taxon>Viridiplantae</taxon>
        <taxon>Streptophyta</taxon>
        <taxon>Embryophyta</taxon>
        <taxon>Tracheophyta</taxon>
        <taxon>Spermatophyta</taxon>
        <taxon>Magnoliopsida</taxon>
        <taxon>eudicotyledons</taxon>
        <taxon>Gunneridae</taxon>
        <taxon>Pentapetalae</taxon>
        <taxon>rosids</taxon>
        <taxon>fabids</taxon>
        <taxon>Rosales</taxon>
        <taxon>Cannabaceae</taxon>
        <taxon>Parasponia</taxon>
    </lineage>
</organism>
<dbReference type="InterPro" id="IPR052048">
    <property type="entry name" value="ST_Response_Regulator"/>
</dbReference>
<name>A0A2P5BRG8_PARAD</name>
<dbReference type="InterPro" id="IPR001789">
    <property type="entry name" value="Sig_transdc_resp-reg_receiver"/>
</dbReference>
<dbReference type="InterPro" id="IPR011006">
    <property type="entry name" value="CheY-like_superfamily"/>
</dbReference>
<dbReference type="AlphaFoldDB" id="A0A2P5BRG8"/>
<dbReference type="EMBL" id="JXTB01000233">
    <property type="protein sequence ID" value="PON51409.1"/>
    <property type="molecule type" value="Genomic_DNA"/>
</dbReference>
<evidence type="ECO:0000259" key="2">
    <source>
        <dbReference type="PROSITE" id="PS50110"/>
    </source>
</evidence>
<proteinExistence type="predicted"/>
<dbReference type="GO" id="GO:0000160">
    <property type="term" value="P:phosphorelay signal transduction system"/>
    <property type="evidence" value="ECO:0007669"/>
    <property type="project" value="InterPro"/>
</dbReference>
<evidence type="ECO:0000313" key="4">
    <source>
        <dbReference type="Proteomes" id="UP000237105"/>
    </source>
</evidence>
<dbReference type="Proteomes" id="UP000237105">
    <property type="component" value="Unassembled WGS sequence"/>
</dbReference>